<dbReference type="GeneID" id="30032243"/>
<dbReference type="InterPro" id="IPR039604">
    <property type="entry name" value="Bfr1"/>
</dbReference>
<evidence type="ECO:0000256" key="2">
    <source>
        <dbReference type="SAM" id="MobiDB-lite"/>
    </source>
</evidence>
<dbReference type="GO" id="GO:0007088">
    <property type="term" value="P:regulation of mitotic nuclear division"/>
    <property type="evidence" value="ECO:0007669"/>
    <property type="project" value="EnsemblFungi"/>
</dbReference>
<dbReference type="AlphaFoldDB" id="A0A1A0HE93"/>
<protein>
    <recommendedName>
        <fullName evidence="5">Nuclear segregation protein BFR1</fullName>
    </recommendedName>
</protein>
<dbReference type="GO" id="GO:1990904">
    <property type="term" value="C:ribonucleoprotein complex"/>
    <property type="evidence" value="ECO:0007669"/>
    <property type="project" value="EnsemblFungi"/>
</dbReference>
<accession>A0A1A0HE93</accession>
<feature type="region of interest" description="Disordered" evidence="2">
    <location>
        <begin position="252"/>
        <end position="275"/>
    </location>
</feature>
<dbReference type="GO" id="GO:0042175">
    <property type="term" value="C:nuclear outer membrane-endoplasmic reticulum membrane network"/>
    <property type="evidence" value="ECO:0007669"/>
    <property type="project" value="EnsemblFungi"/>
</dbReference>
<name>A0A1A0HE93_9ASCO</name>
<dbReference type="GO" id="GO:0008298">
    <property type="term" value="P:intracellular mRNA localization"/>
    <property type="evidence" value="ECO:0007669"/>
    <property type="project" value="EnsemblFungi"/>
</dbReference>
<evidence type="ECO:0000256" key="1">
    <source>
        <dbReference type="SAM" id="Coils"/>
    </source>
</evidence>
<dbReference type="GO" id="GO:0003729">
    <property type="term" value="F:mRNA binding"/>
    <property type="evidence" value="ECO:0007669"/>
    <property type="project" value="EnsemblFungi"/>
</dbReference>
<dbReference type="EMBL" id="LXTC01000002">
    <property type="protein sequence ID" value="OBA22223.1"/>
    <property type="molecule type" value="Genomic_DNA"/>
</dbReference>
<comment type="caution">
    <text evidence="3">The sequence shown here is derived from an EMBL/GenBank/DDBJ whole genome shotgun (WGS) entry which is preliminary data.</text>
</comment>
<evidence type="ECO:0000313" key="3">
    <source>
        <dbReference type="EMBL" id="OBA22223.1"/>
    </source>
</evidence>
<dbReference type="GO" id="GO:0035269">
    <property type="term" value="P:protein O-linked glycosylation via mannose"/>
    <property type="evidence" value="ECO:0007669"/>
    <property type="project" value="EnsemblFungi"/>
</dbReference>
<dbReference type="GO" id="GO:0045048">
    <property type="term" value="P:protein insertion into ER membrane"/>
    <property type="evidence" value="ECO:0007669"/>
    <property type="project" value="EnsemblFungi"/>
</dbReference>
<gene>
    <name evidence="3" type="ORF">METBIDRAFT_86849</name>
</gene>
<feature type="coiled-coil region" evidence="1">
    <location>
        <begin position="16"/>
        <end position="105"/>
    </location>
</feature>
<keyword evidence="4" id="KW-1185">Reference proteome</keyword>
<feature type="coiled-coil region" evidence="1">
    <location>
        <begin position="403"/>
        <end position="435"/>
    </location>
</feature>
<sequence length="441" mass="50456">MSTTQKPRRFIKRPDDKALKERIDVLRTEIKTLDQNNVEINAQIEKAVLDSGVAEKKKTLQANLKDIIAKQGKLKQERNTIQEQIKNVDVNLKRKIAEIQKLTAKNNFKSTSEIDARIKSLDDLVGSGSLILAEERKYIKEMSSLRKLRKDFTEVEKQQVAIDNDKGKIAELKQKLASVGNKEVQKQFEETQKELDVIYDSNKSLYNKRSELIAKRNANSKSKDEKYNEIRTLKADFDAEFAKFKANLAAEQKKRDEETKSEREAEKKAKLKERAESRLAEASVPAFSKEINEIESLLSYFDPSYVKPQSNAVAEATKPTLESRNNIRSVEMPSDVIVLKKEQQVFFEGSKSKKTKKKTQKKRNFTVDSDVILSLTNLSIPLPTTTDEVPSTIIILKETMSALRDKQEEQTKLNIEKARKEIEKLEVVSSDDETEQENEDA</sequence>
<dbReference type="PANTHER" id="PTHR31027">
    <property type="entry name" value="NUCLEAR SEGREGATION PROTEIN BFR1"/>
    <property type="match status" value="1"/>
</dbReference>
<dbReference type="GO" id="GO:0042149">
    <property type="term" value="P:cellular response to glucose starvation"/>
    <property type="evidence" value="ECO:0007669"/>
    <property type="project" value="EnsemblFungi"/>
</dbReference>
<dbReference type="Proteomes" id="UP000092555">
    <property type="component" value="Unassembled WGS sequence"/>
</dbReference>
<dbReference type="PANTHER" id="PTHR31027:SF2">
    <property type="entry name" value="LEBERCILIN DOMAIN-CONTAINING PROTEIN"/>
    <property type="match status" value="1"/>
</dbReference>
<reference evidence="3 4" key="1">
    <citation type="submission" date="2016-05" db="EMBL/GenBank/DDBJ databases">
        <title>Comparative genomics of biotechnologically important yeasts.</title>
        <authorList>
            <consortium name="DOE Joint Genome Institute"/>
            <person name="Riley R."/>
            <person name="Haridas S."/>
            <person name="Wolfe K.H."/>
            <person name="Lopes M.R."/>
            <person name="Hittinger C.T."/>
            <person name="Goker M."/>
            <person name="Salamov A."/>
            <person name="Wisecaver J."/>
            <person name="Long T.M."/>
            <person name="Aerts A.L."/>
            <person name="Barry K."/>
            <person name="Choi C."/>
            <person name="Clum A."/>
            <person name="Coughlan A.Y."/>
            <person name="Deshpande S."/>
            <person name="Douglass A.P."/>
            <person name="Hanson S.J."/>
            <person name="Klenk H.-P."/>
            <person name="LaButti K."/>
            <person name="Lapidus A."/>
            <person name="Lindquist E."/>
            <person name="Lipzen A."/>
            <person name="Meier-kolthoff J.P."/>
            <person name="Ohm R.A."/>
            <person name="Otillar R.P."/>
            <person name="Pangilinan J."/>
            <person name="Peng Y."/>
            <person name="Rokas A."/>
            <person name="Rosa C.A."/>
            <person name="Scheuner C."/>
            <person name="Sibirny A.A."/>
            <person name="Slot J.C."/>
            <person name="Stielow J.B."/>
            <person name="Sun H."/>
            <person name="Kurtzman C.P."/>
            <person name="Blackwell M."/>
            <person name="Grigoriev I.V."/>
            <person name="Jeffries T.W."/>
        </authorList>
    </citation>
    <scope>NUCLEOTIDE SEQUENCE [LARGE SCALE GENOMIC DNA]</scope>
    <source>
        <strain evidence="3 4">NRRL YB-4993</strain>
    </source>
</reference>
<evidence type="ECO:0000313" key="4">
    <source>
        <dbReference type="Proteomes" id="UP000092555"/>
    </source>
</evidence>
<dbReference type="RefSeq" id="XP_018712719.1">
    <property type="nucleotide sequence ID" value="XM_018859268.1"/>
</dbReference>
<evidence type="ECO:0008006" key="5">
    <source>
        <dbReference type="Google" id="ProtNLM"/>
    </source>
</evidence>
<dbReference type="STRING" id="869754.A0A1A0HE93"/>
<dbReference type="GO" id="GO:0005783">
    <property type="term" value="C:endoplasmic reticulum"/>
    <property type="evidence" value="ECO:0007669"/>
    <property type="project" value="EnsemblFungi"/>
</dbReference>
<keyword evidence="1" id="KW-0175">Coiled coil</keyword>
<dbReference type="GO" id="GO:0051321">
    <property type="term" value="P:meiotic cell cycle"/>
    <property type="evidence" value="ECO:0007669"/>
    <property type="project" value="EnsemblFungi"/>
</dbReference>
<organism evidence="3 4">
    <name type="scientific">Metschnikowia bicuspidata var. bicuspidata NRRL YB-4993</name>
    <dbReference type="NCBI Taxonomy" id="869754"/>
    <lineage>
        <taxon>Eukaryota</taxon>
        <taxon>Fungi</taxon>
        <taxon>Dikarya</taxon>
        <taxon>Ascomycota</taxon>
        <taxon>Saccharomycotina</taxon>
        <taxon>Pichiomycetes</taxon>
        <taxon>Metschnikowiaceae</taxon>
        <taxon>Metschnikowia</taxon>
    </lineage>
</organism>
<dbReference type="OrthoDB" id="2195113at2759"/>
<proteinExistence type="predicted"/>